<evidence type="ECO:0000313" key="5">
    <source>
        <dbReference type="Proteomes" id="UP000235965"/>
    </source>
</evidence>
<dbReference type="STRING" id="105785.A0A2J7RBN8"/>
<dbReference type="PANTHER" id="PTHR21405:SF0">
    <property type="entry name" value="TETRATRICOPEPTIDE REPEAT PROTEIN 36"/>
    <property type="match status" value="1"/>
</dbReference>
<dbReference type="AlphaFoldDB" id="A0A2J7RBN8"/>
<dbReference type="FunCoup" id="A0A2J7RBN8">
    <property type="interactions" value="19"/>
</dbReference>
<dbReference type="Pfam" id="PF13181">
    <property type="entry name" value="TPR_8"/>
    <property type="match status" value="1"/>
</dbReference>
<dbReference type="Proteomes" id="UP000235965">
    <property type="component" value="Unassembled WGS sequence"/>
</dbReference>
<protein>
    <submittedName>
        <fullName evidence="4">Tetratricopeptide repeat protein 36</fullName>
    </submittedName>
</protein>
<evidence type="ECO:0000256" key="3">
    <source>
        <dbReference type="ARBA" id="ARBA00022803"/>
    </source>
</evidence>
<evidence type="ECO:0000313" key="4">
    <source>
        <dbReference type="EMBL" id="PNF38256.1"/>
    </source>
</evidence>
<proteinExistence type="inferred from homology"/>
<evidence type="ECO:0000256" key="1">
    <source>
        <dbReference type="ARBA" id="ARBA00006995"/>
    </source>
</evidence>
<sequence length="183" mass="19852">MSSEHDRAILNCIFNPLLPVGELIYEDELPHNLQDDEGKIANGEEAKSLELEGVKAAESGDLDTAIATFTKVINIAPQWASGYNNRAQAYRLKGNTPAAIADLNEAINLSGGQGRSGCQALCQRGIMNRREGQDDLARADFEAAAKLGSQFAKTQLIELNPYAALCNQMLHDVMGKLQHTAQK</sequence>
<dbReference type="InterPro" id="IPR019734">
    <property type="entry name" value="TPR_rpt"/>
</dbReference>
<organism evidence="4 5">
    <name type="scientific">Cryptotermes secundus</name>
    <dbReference type="NCBI Taxonomy" id="105785"/>
    <lineage>
        <taxon>Eukaryota</taxon>
        <taxon>Metazoa</taxon>
        <taxon>Ecdysozoa</taxon>
        <taxon>Arthropoda</taxon>
        <taxon>Hexapoda</taxon>
        <taxon>Insecta</taxon>
        <taxon>Pterygota</taxon>
        <taxon>Neoptera</taxon>
        <taxon>Polyneoptera</taxon>
        <taxon>Dictyoptera</taxon>
        <taxon>Blattodea</taxon>
        <taxon>Blattoidea</taxon>
        <taxon>Termitoidae</taxon>
        <taxon>Kalotermitidae</taxon>
        <taxon>Cryptotermitinae</taxon>
        <taxon>Cryptotermes</taxon>
    </lineage>
</organism>
<keyword evidence="5" id="KW-1185">Reference proteome</keyword>
<accession>A0A2J7RBN8</accession>
<dbReference type="Gene3D" id="1.25.40.10">
    <property type="entry name" value="Tetratricopeptide repeat domain"/>
    <property type="match status" value="1"/>
</dbReference>
<dbReference type="OrthoDB" id="539634at2759"/>
<comment type="similarity">
    <text evidence="1">Belongs to the TTC36 family.</text>
</comment>
<dbReference type="EMBL" id="NEVH01005891">
    <property type="protein sequence ID" value="PNF38256.1"/>
    <property type="molecule type" value="Genomic_DNA"/>
</dbReference>
<dbReference type="InterPro" id="IPR038906">
    <property type="entry name" value="TTC36"/>
</dbReference>
<reference evidence="4 5" key="1">
    <citation type="submission" date="2017-12" db="EMBL/GenBank/DDBJ databases">
        <title>Hemimetabolous genomes reveal molecular basis of termite eusociality.</title>
        <authorList>
            <person name="Harrison M.C."/>
            <person name="Jongepier E."/>
            <person name="Robertson H.M."/>
            <person name="Arning N."/>
            <person name="Bitard-Feildel T."/>
            <person name="Chao H."/>
            <person name="Childers C.P."/>
            <person name="Dinh H."/>
            <person name="Doddapaneni H."/>
            <person name="Dugan S."/>
            <person name="Gowin J."/>
            <person name="Greiner C."/>
            <person name="Han Y."/>
            <person name="Hu H."/>
            <person name="Hughes D.S.T."/>
            <person name="Huylmans A.-K."/>
            <person name="Kemena C."/>
            <person name="Kremer L.P.M."/>
            <person name="Lee S.L."/>
            <person name="Lopez-Ezquerra A."/>
            <person name="Mallet L."/>
            <person name="Monroy-Kuhn J.M."/>
            <person name="Moser A."/>
            <person name="Murali S.C."/>
            <person name="Muzny D.M."/>
            <person name="Otani S."/>
            <person name="Piulachs M.-D."/>
            <person name="Poelchau M."/>
            <person name="Qu J."/>
            <person name="Schaub F."/>
            <person name="Wada-Katsumata A."/>
            <person name="Worley K.C."/>
            <person name="Xie Q."/>
            <person name="Ylla G."/>
            <person name="Poulsen M."/>
            <person name="Gibbs R.A."/>
            <person name="Schal C."/>
            <person name="Richards S."/>
            <person name="Belles X."/>
            <person name="Korb J."/>
            <person name="Bornberg-Bauer E."/>
        </authorList>
    </citation>
    <scope>NUCLEOTIDE SEQUENCE [LARGE SCALE GENOMIC DNA]</scope>
    <source>
        <tissue evidence="4">Whole body</tissue>
    </source>
</reference>
<keyword evidence="2" id="KW-0677">Repeat</keyword>
<dbReference type="FunFam" id="1.25.40.10:FF:000213">
    <property type="entry name" value="Tetratricopeptide repeat domain 36"/>
    <property type="match status" value="1"/>
</dbReference>
<comment type="caution">
    <text evidence="4">The sequence shown here is derived from an EMBL/GenBank/DDBJ whole genome shotgun (WGS) entry which is preliminary data.</text>
</comment>
<dbReference type="SMART" id="SM00028">
    <property type="entry name" value="TPR"/>
    <property type="match status" value="3"/>
</dbReference>
<dbReference type="PANTHER" id="PTHR21405">
    <property type="entry name" value="CDNA SEQUENCE BC021608"/>
    <property type="match status" value="1"/>
</dbReference>
<dbReference type="GO" id="GO:0006570">
    <property type="term" value="P:tyrosine metabolic process"/>
    <property type="evidence" value="ECO:0007669"/>
    <property type="project" value="TreeGrafter"/>
</dbReference>
<dbReference type="InParanoid" id="A0A2J7RBN8"/>
<gene>
    <name evidence="4" type="primary">ttc36</name>
    <name evidence="4" type="ORF">B7P43_G11611</name>
</gene>
<keyword evidence="3" id="KW-0802">TPR repeat</keyword>
<dbReference type="SUPFAM" id="SSF48452">
    <property type="entry name" value="TPR-like"/>
    <property type="match status" value="1"/>
</dbReference>
<dbReference type="InterPro" id="IPR011990">
    <property type="entry name" value="TPR-like_helical_dom_sf"/>
</dbReference>
<evidence type="ECO:0000256" key="2">
    <source>
        <dbReference type="ARBA" id="ARBA00022737"/>
    </source>
</evidence>
<name>A0A2J7RBN8_9NEOP</name>